<accession>A0A1C1YTG4</accession>
<keyword evidence="1" id="KW-0472">Membrane</keyword>
<name>A0A1C1YTG4_9HYPH</name>
<dbReference type="AlphaFoldDB" id="A0A1C1YTG4"/>
<proteinExistence type="predicted"/>
<evidence type="ECO:0000313" key="2">
    <source>
        <dbReference type="EMBL" id="OCW56785.1"/>
    </source>
</evidence>
<organism evidence="2 3">
    <name type="scientific">Hoeflea olei</name>
    <dbReference type="NCBI Taxonomy" id="1480615"/>
    <lineage>
        <taxon>Bacteria</taxon>
        <taxon>Pseudomonadati</taxon>
        <taxon>Pseudomonadota</taxon>
        <taxon>Alphaproteobacteria</taxon>
        <taxon>Hyphomicrobiales</taxon>
        <taxon>Rhizobiaceae</taxon>
        <taxon>Hoeflea</taxon>
    </lineage>
</organism>
<reference evidence="2 3" key="1">
    <citation type="submission" date="2015-12" db="EMBL/GenBank/DDBJ databases">
        <authorList>
            <person name="Shamseldin A."/>
            <person name="Moawad H."/>
            <person name="Abd El-Rahim W.M."/>
            <person name="Sadowsky M.J."/>
        </authorList>
    </citation>
    <scope>NUCLEOTIDE SEQUENCE [LARGE SCALE GENOMIC DNA]</scope>
    <source>
        <strain evidence="2 3">JC234</strain>
    </source>
</reference>
<dbReference type="Proteomes" id="UP000094795">
    <property type="component" value="Unassembled WGS sequence"/>
</dbReference>
<feature type="transmembrane region" description="Helical" evidence="1">
    <location>
        <begin position="63"/>
        <end position="88"/>
    </location>
</feature>
<keyword evidence="1" id="KW-1133">Transmembrane helix</keyword>
<gene>
    <name evidence="2" type="ORF">AWJ14_17870</name>
</gene>
<evidence type="ECO:0000313" key="3">
    <source>
        <dbReference type="Proteomes" id="UP000094795"/>
    </source>
</evidence>
<feature type="transmembrane region" description="Helical" evidence="1">
    <location>
        <begin position="32"/>
        <end position="57"/>
    </location>
</feature>
<protein>
    <submittedName>
        <fullName evidence="2">Uncharacterized protein</fullName>
    </submittedName>
</protein>
<keyword evidence="1" id="KW-0812">Transmembrane</keyword>
<comment type="caution">
    <text evidence="2">The sequence shown here is derived from an EMBL/GenBank/DDBJ whole genome shotgun (WGS) entry which is preliminary data.</text>
</comment>
<evidence type="ECO:0000256" key="1">
    <source>
        <dbReference type="SAM" id="Phobius"/>
    </source>
</evidence>
<dbReference type="EMBL" id="LQZT01000034">
    <property type="protein sequence ID" value="OCW56785.1"/>
    <property type="molecule type" value="Genomic_DNA"/>
</dbReference>
<sequence>MFRVSAESSNRIDCNQLRMRDMEHKNFIYTPIWVRILSIGALAVTLVMSLFVTWSYLDTDKDTWVLVAMSLAQVSASGLAFVLVIFYSSRDAGVAGLRQKTNTFLCRVIPRVLLFIDFPKPAAADWKKAKTSGGRIRKDLANSPTTIAIKKISGDNSALYTVNALSERLTLRVQVNVWELTVSYYFPAQSEADLERLKGQLDWAMSRFTQIAGYKESWYFSEEEFDQQTYVSVHLTKNFDRDFLDDDRQKLNFAQDLAASSRSLIKECKARGIALSH</sequence>
<keyword evidence="3" id="KW-1185">Reference proteome</keyword>